<feature type="non-terminal residue" evidence="1">
    <location>
        <position position="1"/>
    </location>
</feature>
<organism evidence="1 2">
    <name type="scientific">Hypholoma sublateritium (strain FD-334 SS-4)</name>
    <dbReference type="NCBI Taxonomy" id="945553"/>
    <lineage>
        <taxon>Eukaryota</taxon>
        <taxon>Fungi</taxon>
        <taxon>Dikarya</taxon>
        <taxon>Basidiomycota</taxon>
        <taxon>Agaricomycotina</taxon>
        <taxon>Agaricomycetes</taxon>
        <taxon>Agaricomycetidae</taxon>
        <taxon>Agaricales</taxon>
        <taxon>Agaricineae</taxon>
        <taxon>Strophariaceae</taxon>
        <taxon>Hypholoma</taxon>
    </lineage>
</organism>
<protein>
    <submittedName>
        <fullName evidence="1">Uncharacterized protein</fullName>
    </submittedName>
</protein>
<dbReference type="AlphaFoldDB" id="A0A0D2PQZ7"/>
<name>A0A0D2PQZ7_HYPSF</name>
<sequence length="65" mass="7150">KTNIHSSWNSDNLSEQLIAAITDDPDIKQGLFPSPGANVSTTKGGGKRKSFWQRKLAEILFAEHP</sequence>
<reference evidence="2" key="1">
    <citation type="submission" date="2014-04" db="EMBL/GenBank/DDBJ databases">
        <title>Evolutionary Origins and Diversification of the Mycorrhizal Mutualists.</title>
        <authorList>
            <consortium name="DOE Joint Genome Institute"/>
            <consortium name="Mycorrhizal Genomics Consortium"/>
            <person name="Kohler A."/>
            <person name="Kuo A."/>
            <person name="Nagy L.G."/>
            <person name="Floudas D."/>
            <person name="Copeland A."/>
            <person name="Barry K.W."/>
            <person name="Cichocki N."/>
            <person name="Veneault-Fourrey C."/>
            <person name="LaButti K."/>
            <person name="Lindquist E.A."/>
            <person name="Lipzen A."/>
            <person name="Lundell T."/>
            <person name="Morin E."/>
            <person name="Murat C."/>
            <person name="Riley R."/>
            <person name="Ohm R."/>
            <person name="Sun H."/>
            <person name="Tunlid A."/>
            <person name="Henrissat B."/>
            <person name="Grigoriev I.V."/>
            <person name="Hibbett D.S."/>
            <person name="Martin F."/>
        </authorList>
    </citation>
    <scope>NUCLEOTIDE SEQUENCE [LARGE SCALE GENOMIC DNA]</scope>
    <source>
        <strain evidence="2">FD-334 SS-4</strain>
    </source>
</reference>
<proteinExistence type="predicted"/>
<dbReference type="OMA" id="HYWALAQ"/>
<gene>
    <name evidence="1" type="ORF">HYPSUDRAFT_109804</name>
</gene>
<evidence type="ECO:0000313" key="2">
    <source>
        <dbReference type="Proteomes" id="UP000054270"/>
    </source>
</evidence>
<evidence type="ECO:0000313" key="1">
    <source>
        <dbReference type="EMBL" id="KJA22275.1"/>
    </source>
</evidence>
<keyword evidence="2" id="KW-1185">Reference proteome</keyword>
<accession>A0A0D2PQZ7</accession>
<dbReference type="Proteomes" id="UP000054270">
    <property type="component" value="Unassembled WGS sequence"/>
</dbReference>
<feature type="non-terminal residue" evidence="1">
    <location>
        <position position="65"/>
    </location>
</feature>
<dbReference type="OrthoDB" id="3266275at2759"/>
<dbReference type="EMBL" id="KN817551">
    <property type="protein sequence ID" value="KJA22275.1"/>
    <property type="molecule type" value="Genomic_DNA"/>
</dbReference>